<sequence length="37" mass="4029">MAWAGVPVCTGRYIPILVGPVKRLIPNAVPLPEHFIC</sequence>
<evidence type="ECO:0000313" key="1">
    <source>
        <dbReference type="EMBL" id="SON86898.1"/>
    </source>
</evidence>
<dbReference type="EMBL" id="OCYT01000136">
    <property type="protein sequence ID" value="SON86898.1"/>
    <property type="molecule type" value="Genomic_DNA"/>
</dbReference>
<protein>
    <submittedName>
        <fullName evidence="2">Uncharacterized protein</fullName>
    </submittedName>
</protein>
<dbReference type="Proteomes" id="UP000234166">
    <property type="component" value="Unassembled WGS sequence"/>
</dbReference>
<name>A0AB38E5X8_XANCH</name>
<keyword evidence="4" id="KW-1185">Reference proteome</keyword>
<evidence type="ECO:0000313" key="3">
    <source>
        <dbReference type="Proteomes" id="UP000234166"/>
    </source>
</evidence>
<proteinExistence type="predicted"/>
<accession>A0AB38E5X8</accession>
<reference evidence="3 4" key="1">
    <citation type="submission" date="2017-10" db="EMBL/GenBank/DDBJ databases">
        <authorList>
            <person name="Regsiter A."/>
            <person name="William W."/>
        </authorList>
    </citation>
    <scope>NUCLEOTIDE SEQUENCE [LARGE SCALE GENOMIC DNA]</scope>
    <source>
        <strain evidence="1 4">CFBP6984</strain>
        <strain evidence="2 3">CFBP7430</strain>
    </source>
</reference>
<dbReference type="AlphaFoldDB" id="A0AB38E5X8"/>
<organism evidence="2 3">
    <name type="scientific">Xanthomonas campestris pv. phaseoli</name>
    <dbReference type="NCBI Taxonomy" id="317013"/>
    <lineage>
        <taxon>Bacteria</taxon>
        <taxon>Pseudomonadati</taxon>
        <taxon>Pseudomonadota</taxon>
        <taxon>Gammaproteobacteria</taxon>
        <taxon>Lysobacterales</taxon>
        <taxon>Lysobacteraceae</taxon>
        <taxon>Xanthomonas</taxon>
    </lineage>
</organism>
<evidence type="ECO:0000313" key="4">
    <source>
        <dbReference type="Proteomes" id="UP000234181"/>
    </source>
</evidence>
<dbReference type="Proteomes" id="UP000234181">
    <property type="component" value="Unassembled WGS sequence"/>
</dbReference>
<evidence type="ECO:0000313" key="2">
    <source>
        <dbReference type="EMBL" id="SON92270.1"/>
    </source>
</evidence>
<gene>
    <name evidence="1" type="ORF">XAP6984_770090</name>
    <name evidence="2" type="ORF">XAP7430_730092</name>
</gene>
<comment type="caution">
    <text evidence="2">The sequence shown here is derived from an EMBL/GenBank/DDBJ whole genome shotgun (WGS) entry which is preliminary data.</text>
</comment>
<dbReference type="EMBL" id="OCYS01000131">
    <property type="protein sequence ID" value="SON92270.1"/>
    <property type="molecule type" value="Genomic_DNA"/>
</dbReference>